<evidence type="ECO:0000256" key="1">
    <source>
        <dbReference type="ARBA" id="ARBA00001974"/>
    </source>
</evidence>
<feature type="domain" description="Acyl-CoA oxidase/dehydrogenase middle" evidence="7">
    <location>
        <begin position="121"/>
        <end position="209"/>
    </location>
</feature>
<dbReference type="InterPro" id="IPR009075">
    <property type="entry name" value="AcylCo_DH/oxidase_C"/>
</dbReference>
<dbReference type="Gene3D" id="2.40.110.10">
    <property type="entry name" value="Butyryl-CoA Dehydrogenase, subunit A, domain 2"/>
    <property type="match status" value="1"/>
</dbReference>
<dbReference type="InterPro" id="IPR013786">
    <property type="entry name" value="AcylCoA_DH/ox_N"/>
</dbReference>
<evidence type="ECO:0000256" key="5">
    <source>
        <dbReference type="ARBA" id="ARBA00023002"/>
    </source>
</evidence>
<comment type="similarity">
    <text evidence="2">Belongs to the acyl-CoA dehydrogenase family.</text>
</comment>
<dbReference type="InterPro" id="IPR046373">
    <property type="entry name" value="Acyl-CoA_Oxase/DH_mid-dom_sf"/>
</dbReference>
<dbReference type="InterPro" id="IPR009100">
    <property type="entry name" value="AcylCoA_DH/oxidase_NM_dom_sf"/>
</dbReference>
<accession>A0ABN4SRL8</accession>
<comment type="cofactor">
    <cofactor evidence="1">
        <name>FAD</name>
        <dbReference type="ChEBI" id="CHEBI:57692"/>
    </cofactor>
</comment>
<gene>
    <name evidence="9" type="ORF">BI380_30505</name>
</gene>
<dbReference type="Pfam" id="PF02770">
    <property type="entry name" value="Acyl-CoA_dh_M"/>
    <property type="match status" value="1"/>
</dbReference>
<dbReference type="Pfam" id="PF02771">
    <property type="entry name" value="Acyl-CoA_dh_N"/>
    <property type="match status" value="1"/>
</dbReference>
<feature type="domain" description="Acyl-CoA dehydrogenase/oxidase N-terminal" evidence="8">
    <location>
        <begin position="6"/>
        <end position="116"/>
    </location>
</feature>
<keyword evidence="3" id="KW-0285">Flavoprotein</keyword>
<dbReference type="InterPro" id="IPR006091">
    <property type="entry name" value="Acyl-CoA_Oxase/DH_mid-dom"/>
</dbReference>
<dbReference type="EMBL" id="CP017420">
    <property type="protein sequence ID" value="AOV05353.1"/>
    <property type="molecule type" value="Genomic_DNA"/>
</dbReference>
<dbReference type="Gene3D" id="1.20.140.10">
    <property type="entry name" value="Butyryl-CoA Dehydrogenase, subunit A, domain 3"/>
    <property type="match status" value="1"/>
</dbReference>
<keyword evidence="5" id="KW-0560">Oxidoreductase</keyword>
<sequence>MNFDLNDEQRQLADSVARFLNERYDFEARKHIIRSDSGMSDAVWQQLAELGILSLPFSEAAGGFGGGAVDLMGAMQSAGVALLVEPLLPNLLAGRLVDRQGTPAQHAAWLAPLMDGSGRLALATGEDGTRYQLAPLATRATREGQGWKLSGIKRVVWGAPQAQHLVVSAGTDGGGVSLFVVPFNAPGVQLSAYRTMCNQRAADVRLDDVVLDSDAMLGAPGESLAALEAAMDFGLALLCAEGVGAMQYANDTTLEYIKTRKQFGVAIGSFQVLQHRMVDMVIATEQARSMCFLACSKVDGSTDPVERARAVSAAKIKVADAARLVSQEAVQMHGGIGMTDELKVSHTFRRLTMLAQQYGDADHHLERFAALDR</sequence>
<dbReference type="Pfam" id="PF00441">
    <property type="entry name" value="Acyl-CoA_dh_1"/>
    <property type="match status" value="1"/>
</dbReference>
<dbReference type="RefSeq" id="WP_046240003.1">
    <property type="nucleotide sequence ID" value="NZ_CBCSDN010000003.1"/>
</dbReference>
<dbReference type="CDD" id="cd00567">
    <property type="entry name" value="ACAD"/>
    <property type="match status" value="1"/>
</dbReference>
<dbReference type="InterPro" id="IPR037069">
    <property type="entry name" value="AcylCoA_DH/ox_N_sf"/>
</dbReference>
<evidence type="ECO:0000313" key="9">
    <source>
        <dbReference type="EMBL" id="AOV05353.1"/>
    </source>
</evidence>
<evidence type="ECO:0000256" key="4">
    <source>
        <dbReference type="ARBA" id="ARBA00022827"/>
    </source>
</evidence>
<proteinExistence type="inferred from homology"/>
<dbReference type="SUPFAM" id="SSF47203">
    <property type="entry name" value="Acyl-CoA dehydrogenase C-terminal domain-like"/>
    <property type="match status" value="1"/>
</dbReference>
<dbReference type="PANTHER" id="PTHR43884:SF20">
    <property type="entry name" value="ACYL-COA DEHYDROGENASE FADE28"/>
    <property type="match status" value="1"/>
</dbReference>
<evidence type="ECO:0000256" key="3">
    <source>
        <dbReference type="ARBA" id="ARBA00022630"/>
    </source>
</evidence>
<dbReference type="InterPro" id="IPR036250">
    <property type="entry name" value="AcylCo_DH-like_C"/>
</dbReference>
<feature type="domain" description="Acyl-CoA dehydrogenase/oxidase C-terminal" evidence="6">
    <location>
        <begin position="230"/>
        <end position="359"/>
    </location>
</feature>
<evidence type="ECO:0008006" key="11">
    <source>
        <dbReference type="Google" id="ProtNLM"/>
    </source>
</evidence>
<dbReference type="PANTHER" id="PTHR43884">
    <property type="entry name" value="ACYL-COA DEHYDROGENASE"/>
    <property type="match status" value="1"/>
</dbReference>
<keyword evidence="10" id="KW-1185">Reference proteome</keyword>
<organism evidence="9 10">
    <name type="scientific">Delftia tsuruhatensis</name>
    <dbReference type="NCBI Taxonomy" id="180282"/>
    <lineage>
        <taxon>Bacteria</taxon>
        <taxon>Pseudomonadati</taxon>
        <taxon>Pseudomonadota</taxon>
        <taxon>Betaproteobacteria</taxon>
        <taxon>Burkholderiales</taxon>
        <taxon>Comamonadaceae</taxon>
        <taxon>Delftia</taxon>
    </lineage>
</organism>
<dbReference type="Gene3D" id="1.10.540.10">
    <property type="entry name" value="Acyl-CoA dehydrogenase/oxidase, N-terminal domain"/>
    <property type="match status" value="1"/>
</dbReference>
<evidence type="ECO:0000259" key="8">
    <source>
        <dbReference type="Pfam" id="PF02771"/>
    </source>
</evidence>
<evidence type="ECO:0000313" key="10">
    <source>
        <dbReference type="Proteomes" id="UP000095607"/>
    </source>
</evidence>
<dbReference type="Proteomes" id="UP000095607">
    <property type="component" value="Chromosome"/>
</dbReference>
<keyword evidence="4" id="KW-0274">FAD</keyword>
<protein>
    <recommendedName>
        <fullName evidence="11">Acyl-CoA dehydrogenase</fullName>
    </recommendedName>
</protein>
<reference evidence="9 10" key="1">
    <citation type="submission" date="2016-09" db="EMBL/GenBank/DDBJ databases">
        <title>Complete genome sequence of Deltia acidovorans CM13 isolated from murine proximal colonic tissue.</title>
        <authorList>
            <person name="Saffarian A."/>
        </authorList>
    </citation>
    <scope>NUCLEOTIDE SEQUENCE [LARGE SCALE GENOMIC DNA]</scope>
    <source>
        <strain evidence="9 10">CM13</strain>
    </source>
</reference>
<evidence type="ECO:0000259" key="7">
    <source>
        <dbReference type="Pfam" id="PF02770"/>
    </source>
</evidence>
<evidence type="ECO:0000256" key="2">
    <source>
        <dbReference type="ARBA" id="ARBA00009347"/>
    </source>
</evidence>
<name>A0ABN4SRL8_9BURK</name>
<dbReference type="SUPFAM" id="SSF56645">
    <property type="entry name" value="Acyl-CoA dehydrogenase NM domain-like"/>
    <property type="match status" value="1"/>
</dbReference>
<evidence type="ECO:0000259" key="6">
    <source>
        <dbReference type="Pfam" id="PF00441"/>
    </source>
</evidence>